<sequence length="444" mass="51170">MNVISSQVGTGKSFAVNLLPETIKNKKILLLVKRLENIAEFPNFTALPSLPISVKRYLEAKSKDSVYTTKWLDQLNLENDLELKIHQAYQDYIQECNSIISNNQFIVTTHAKFFKSNLSKEKFDTIIFDECILDSFFEFQTLKINLPDCLNHFKFLRSKKRTSEILSLQEGQTKTIILSKDEKILVLSILDISISNPTLFSKKYPNLKSNELRFLEMLLNPVHILMKGNEYCILKESHLPTDKTYVVLSATPLLPLYEKLFQDDLRVLKIKSPKLSSKITRISENNISKTDLLKPENKELAQKFIADYRNNGFKVISYKGLKADLHFYATTSQNNIKGENLFILGTPIPGSDYFKLFVTALGIGDGKDCNFDLIEKTRIKLSNQNSSKSYNSTYYYKISKKDEINELYYLLAKNELIQAIGRSRPHEFETIIIIFSILEIPEYD</sequence>
<organism evidence="1 2">
    <name type="scientific">Leptospira ellinghausenii</name>
    <dbReference type="NCBI Taxonomy" id="1917822"/>
    <lineage>
        <taxon>Bacteria</taxon>
        <taxon>Pseudomonadati</taxon>
        <taxon>Spirochaetota</taxon>
        <taxon>Spirochaetia</taxon>
        <taxon>Leptospirales</taxon>
        <taxon>Leptospiraceae</taxon>
        <taxon>Leptospira</taxon>
    </lineage>
</organism>
<name>A0A2P2DIL6_9LEPT</name>
<protein>
    <submittedName>
        <fullName evidence="1">Uncharacterized protein</fullName>
    </submittedName>
</protein>
<reference evidence="2" key="1">
    <citation type="journal article" date="2019" name="Microbiol. Immunol.">
        <title>Molecular and phenotypic characterization of Leptospira johnsonii sp. nov., Leptospira ellinghausenii sp. nov. and Leptospira ryugenii sp. nov. isolated from soil and water in Japan.</title>
        <authorList>
            <person name="Masuzawa T."/>
            <person name="Saito M."/>
            <person name="Nakao R."/>
            <person name="Nikaido Y."/>
            <person name="Matsumoto M."/>
            <person name="Ogawa M."/>
            <person name="Yokoyama M."/>
            <person name="Hidaka Y."/>
            <person name="Tomita J."/>
            <person name="Sakakibara K."/>
            <person name="Suzuki K."/>
            <person name="Yasuda S."/>
            <person name="Sato H."/>
            <person name="Yamaguchi M."/>
            <person name="Yoshida S.I."/>
            <person name="Koizumi N."/>
            <person name="Kawamura Y."/>
        </authorList>
    </citation>
    <scope>NUCLEOTIDE SEQUENCE [LARGE SCALE GENOMIC DNA]</scope>
    <source>
        <strain evidence="2">E18</strain>
    </source>
</reference>
<keyword evidence="2" id="KW-1185">Reference proteome</keyword>
<dbReference type="AlphaFoldDB" id="A0A2P2DIL6"/>
<gene>
    <name evidence="1" type="ORF">LPTSP2_37440</name>
</gene>
<proteinExistence type="predicted"/>
<comment type="caution">
    <text evidence="1">The sequence shown here is derived from an EMBL/GenBank/DDBJ whole genome shotgun (WGS) entry which is preliminary data.</text>
</comment>
<dbReference type="EMBL" id="BFAZ01000012">
    <property type="protein sequence ID" value="GBF44441.1"/>
    <property type="molecule type" value="Genomic_DNA"/>
</dbReference>
<evidence type="ECO:0000313" key="1">
    <source>
        <dbReference type="EMBL" id="GBF44441.1"/>
    </source>
</evidence>
<evidence type="ECO:0000313" key="2">
    <source>
        <dbReference type="Proteomes" id="UP000245206"/>
    </source>
</evidence>
<dbReference type="Proteomes" id="UP000245206">
    <property type="component" value="Unassembled WGS sequence"/>
</dbReference>
<accession>A0A2P2DIL6</accession>